<protein>
    <submittedName>
        <fullName evidence="3">Uncharacterized protein</fullName>
    </submittedName>
</protein>
<reference evidence="3 4" key="1">
    <citation type="submission" date="2016-07" db="EMBL/GenBank/DDBJ databases">
        <title>Pervasive Adenine N6-methylation of Active Genes in Fungi.</title>
        <authorList>
            <consortium name="DOE Joint Genome Institute"/>
            <person name="Mondo S.J."/>
            <person name="Dannebaum R.O."/>
            <person name="Kuo R.C."/>
            <person name="Labutti K."/>
            <person name="Haridas S."/>
            <person name="Kuo A."/>
            <person name="Salamov A."/>
            <person name="Ahrendt S.R."/>
            <person name="Lipzen A."/>
            <person name="Sullivan W."/>
            <person name="Andreopoulos W.B."/>
            <person name="Clum A."/>
            <person name="Lindquist E."/>
            <person name="Daum C."/>
            <person name="Ramamoorthy G.K."/>
            <person name="Gryganskyi A."/>
            <person name="Culley D."/>
            <person name="Magnuson J.K."/>
            <person name="James T.Y."/>
            <person name="O'Malley M.A."/>
            <person name="Stajich J.E."/>
            <person name="Spatafora J.W."/>
            <person name="Visel A."/>
            <person name="Grigoriev I.V."/>
        </authorList>
    </citation>
    <scope>NUCLEOTIDE SEQUENCE [LARGE SCALE GENOMIC DNA]</scope>
    <source>
        <strain evidence="3 4">PL171</strain>
    </source>
</reference>
<name>A0A1Y2HKK9_9FUNG</name>
<comment type="caution">
    <text evidence="3">The sequence shown here is derived from an EMBL/GenBank/DDBJ whole genome shotgun (WGS) entry which is preliminary data.</text>
</comment>
<dbReference type="EMBL" id="MCFL01000024">
    <property type="protein sequence ID" value="ORZ35089.1"/>
    <property type="molecule type" value="Genomic_DNA"/>
</dbReference>
<dbReference type="AlphaFoldDB" id="A0A1Y2HKK9"/>
<feature type="compositionally biased region" description="Low complexity" evidence="2">
    <location>
        <begin position="285"/>
        <end position="297"/>
    </location>
</feature>
<feature type="compositionally biased region" description="Polar residues" evidence="2">
    <location>
        <begin position="263"/>
        <end position="275"/>
    </location>
</feature>
<accession>A0A1Y2HKK9</accession>
<gene>
    <name evidence="3" type="ORF">BCR44DRAFT_1132224</name>
</gene>
<feature type="compositionally biased region" description="Low complexity" evidence="2">
    <location>
        <begin position="312"/>
        <end position="329"/>
    </location>
</feature>
<evidence type="ECO:0000313" key="4">
    <source>
        <dbReference type="Proteomes" id="UP000193411"/>
    </source>
</evidence>
<feature type="region of interest" description="Disordered" evidence="2">
    <location>
        <begin position="263"/>
        <end position="329"/>
    </location>
</feature>
<proteinExistence type="predicted"/>
<dbReference type="SUPFAM" id="SSF58022">
    <property type="entry name" value="XRCC4, C-terminal oligomerization domain"/>
    <property type="match status" value="1"/>
</dbReference>
<evidence type="ECO:0000256" key="1">
    <source>
        <dbReference type="SAM" id="Coils"/>
    </source>
</evidence>
<dbReference type="Proteomes" id="UP000193411">
    <property type="component" value="Unassembled WGS sequence"/>
</dbReference>
<keyword evidence="1" id="KW-0175">Coiled coil</keyword>
<evidence type="ECO:0000256" key="2">
    <source>
        <dbReference type="SAM" id="MobiDB-lite"/>
    </source>
</evidence>
<feature type="coiled-coil region" evidence="1">
    <location>
        <begin position="210"/>
        <end position="237"/>
    </location>
</feature>
<evidence type="ECO:0000313" key="3">
    <source>
        <dbReference type="EMBL" id="ORZ35089.1"/>
    </source>
</evidence>
<organism evidence="3 4">
    <name type="scientific">Catenaria anguillulae PL171</name>
    <dbReference type="NCBI Taxonomy" id="765915"/>
    <lineage>
        <taxon>Eukaryota</taxon>
        <taxon>Fungi</taxon>
        <taxon>Fungi incertae sedis</taxon>
        <taxon>Blastocladiomycota</taxon>
        <taxon>Blastocladiomycetes</taxon>
        <taxon>Blastocladiales</taxon>
        <taxon>Catenariaceae</taxon>
        <taxon>Catenaria</taxon>
    </lineage>
</organism>
<sequence>MSHPLLTSRLPAAHDPAATWLLVLDNLPPPAEATPAATLSALTDSILLTAFLSTSDSPDTPVRLYAANLHSSTLQPFLATSSKSTADYYTLLYNALTKIDFADATQHVQLTLNLDPLTNLVDLQWKTTPVGSAFSFVLGAVTLQPVTDSLRVSFAQQMYLARLADQQAQYLDVIAKHQAEVAAVRQARQVALDELMVFAWAAREREDAMLLKFQALLNEKKRKVKKVQAENRKLKLVAAGSSTGFADQTPMDVDQPGMVQTTRALSPTVKTTTAIGSLPPPPPRHYQQPSRPVVAASSRRRSRSPPSPSGNPPNSSATRATTTTNQQPNPRVRFLQESCHLAGSSSPCFPCNKRALVQLEHSAAVCKIHFRSAQT</sequence>
<keyword evidence="4" id="KW-1185">Reference proteome</keyword>